<gene>
    <name evidence="1" type="ORF">PACLA_8A003631</name>
</gene>
<evidence type="ECO:0000313" key="1">
    <source>
        <dbReference type="EMBL" id="CAB3980020.1"/>
    </source>
</evidence>
<proteinExistence type="predicted"/>
<reference evidence="1" key="1">
    <citation type="submission" date="2020-04" db="EMBL/GenBank/DDBJ databases">
        <authorList>
            <person name="Alioto T."/>
            <person name="Alioto T."/>
            <person name="Gomez Garrido J."/>
        </authorList>
    </citation>
    <scope>NUCLEOTIDE SEQUENCE</scope>
    <source>
        <strain evidence="1">A484AB</strain>
    </source>
</reference>
<comment type="caution">
    <text evidence="1">The sequence shown here is derived from an EMBL/GenBank/DDBJ whole genome shotgun (WGS) entry which is preliminary data.</text>
</comment>
<sequence>MPELFYGLIPRSCELLKCKDSKIANLIMIQLPDCLIGFCNRTNMTSNQTQGDDNASKLDPAEYGPLSYIAGYIVSKLHQKNRAKKDKSNEEIQILLHAMKSTETAQEFISA</sequence>
<accession>A0A6S7G1N4</accession>
<dbReference type="AlphaFoldDB" id="A0A6S7G1N4"/>
<dbReference type="Proteomes" id="UP001152795">
    <property type="component" value="Unassembled WGS sequence"/>
</dbReference>
<protein>
    <submittedName>
        <fullName evidence="1">Uncharacterized protein</fullName>
    </submittedName>
</protein>
<dbReference type="EMBL" id="CACRXK020000251">
    <property type="protein sequence ID" value="CAB3980020.1"/>
    <property type="molecule type" value="Genomic_DNA"/>
</dbReference>
<keyword evidence="2" id="KW-1185">Reference proteome</keyword>
<organism evidence="1 2">
    <name type="scientific">Paramuricea clavata</name>
    <name type="common">Red gorgonian</name>
    <name type="synonym">Violescent sea-whip</name>
    <dbReference type="NCBI Taxonomy" id="317549"/>
    <lineage>
        <taxon>Eukaryota</taxon>
        <taxon>Metazoa</taxon>
        <taxon>Cnidaria</taxon>
        <taxon>Anthozoa</taxon>
        <taxon>Octocorallia</taxon>
        <taxon>Malacalcyonacea</taxon>
        <taxon>Plexauridae</taxon>
        <taxon>Paramuricea</taxon>
    </lineage>
</organism>
<dbReference type="OrthoDB" id="5976291at2759"/>
<evidence type="ECO:0000313" key="2">
    <source>
        <dbReference type="Proteomes" id="UP001152795"/>
    </source>
</evidence>
<name>A0A6S7G1N4_PARCT</name>